<dbReference type="GO" id="GO:0016787">
    <property type="term" value="F:hydrolase activity"/>
    <property type="evidence" value="ECO:0007669"/>
    <property type="project" value="UniProtKB-KW"/>
</dbReference>
<dbReference type="InterPro" id="IPR029058">
    <property type="entry name" value="AB_hydrolase_fold"/>
</dbReference>
<organism evidence="6 7">
    <name type="scientific">Exophiala dermatitidis</name>
    <name type="common">Black yeast-like fungus</name>
    <name type="synonym">Wangiella dermatitidis</name>
    <dbReference type="NCBI Taxonomy" id="5970"/>
    <lineage>
        <taxon>Eukaryota</taxon>
        <taxon>Fungi</taxon>
        <taxon>Dikarya</taxon>
        <taxon>Ascomycota</taxon>
        <taxon>Pezizomycotina</taxon>
        <taxon>Eurotiomycetes</taxon>
        <taxon>Chaetothyriomycetidae</taxon>
        <taxon>Chaetothyriales</taxon>
        <taxon>Herpotrichiellaceae</taxon>
        <taxon>Exophiala</taxon>
    </lineage>
</organism>
<dbReference type="EMBL" id="JAJGCB010000001">
    <property type="protein sequence ID" value="KAJ8995536.1"/>
    <property type="molecule type" value="Genomic_DNA"/>
</dbReference>
<comment type="similarity">
    <text evidence="1">Belongs to the peptidase S33 family.</text>
</comment>
<reference evidence="6" key="1">
    <citation type="submission" date="2023-01" db="EMBL/GenBank/DDBJ databases">
        <title>Exophiala dermititidis isolated from Cystic Fibrosis Patient.</title>
        <authorList>
            <person name="Kurbessoian T."/>
            <person name="Crocker A."/>
            <person name="Murante D."/>
            <person name="Hogan D.A."/>
            <person name="Stajich J.E."/>
        </authorList>
    </citation>
    <scope>NUCLEOTIDE SEQUENCE</scope>
    <source>
        <strain evidence="6">Ex8</strain>
    </source>
</reference>
<dbReference type="Gene3D" id="3.40.50.1820">
    <property type="entry name" value="alpha/beta hydrolase"/>
    <property type="match status" value="1"/>
</dbReference>
<dbReference type="Pfam" id="PF00561">
    <property type="entry name" value="Abhydrolase_1"/>
    <property type="match status" value="1"/>
</dbReference>
<dbReference type="PANTHER" id="PTHR43248">
    <property type="entry name" value="2-SUCCINYL-6-HYDROXY-2,4-CYCLOHEXADIENE-1-CARBOXYLATE SYNTHASE"/>
    <property type="match status" value="1"/>
</dbReference>
<comment type="caution">
    <text evidence="6">The sequence shown here is derived from an EMBL/GenBank/DDBJ whole genome shotgun (WGS) entry which is preliminary data.</text>
</comment>
<evidence type="ECO:0000313" key="7">
    <source>
        <dbReference type="Proteomes" id="UP001161757"/>
    </source>
</evidence>
<dbReference type="PANTHER" id="PTHR43248:SF25">
    <property type="entry name" value="AB HYDROLASE-1 DOMAIN-CONTAINING PROTEIN-RELATED"/>
    <property type="match status" value="1"/>
</dbReference>
<dbReference type="InterPro" id="IPR051601">
    <property type="entry name" value="Serine_prot/Carboxylest_S33"/>
</dbReference>
<name>A0AAN6J2K0_EXODE</name>
<feature type="region of interest" description="Disordered" evidence="3">
    <location>
        <begin position="195"/>
        <end position="214"/>
    </location>
</feature>
<dbReference type="Pfam" id="PF08386">
    <property type="entry name" value="Abhydrolase_4"/>
    <property type="match status" value="1"/>
</dbReference>
<evidence type="ECO:0000259" key="5">
    <source>
        <dbReference type="Pfam" id="PF08386"/>
    </source>
</evidence>
<evidence type="ECO:0000256" key="3">
    <source>
        <dbReference type="SAM" id="MobiDB-lite"/>
    </source>
</evidence>
<dbReference type="InterPro" id="IPR013595">
    <property type="entry name" value="Pept_S33_TAP-like_C"/>
</dbReference>
<evidence type="ECO:0008006" key="8">
    <source>
        <dbReference type="Google" id="ProtNLM"/>
    </source>
</evidence>
<sequence length="733" mass="80933">MRPYGNVDAIFNSDNVKMKTKSDYAEVPVATLSDQRKLCWSPGTRVKCALIAALVTVLLWDCYSGAPRAFSFPSSPGHKLKTSEVVASESATDNESANISTFRWSSITPSRDLQYHDCLDGFQCARLDLPMDYHREDSPDRIALAIVRKPAKVPVSDPRYGGAILVNPGGPGGSGVAKVLYHGGLIQQIVDAANETRTTESDSDSHQDSDGQHKYFDIVGFDPRGVNNSTPILTCFPDNFARQTWDLQVQAEGLLGSSEGSLRTAWRRARAYTEGCSSRHPGQSENTTSNYLEHVNTTPVAADMAQIIERHGEWREREGVKAAARAAVDVNGRNRDSRQSIIARTKWQRGKEKLQYWGFSYGTLLGATFAAMYPEKVSRMVLDGVVDAEDYYNGPWLGNLVDTDLILHKVWRYCSEAGPDRCPFWRPGGPQAIHAVYEKLLHDIWDDPLSVPGDNRRRGPEIVTWTDVKMVVKNALYQPVMLGPLMAELLQDITNGTGALFAEYKQSARKPSCRSAQCEIDGPFSEECVSPNWNELEATSAVLCTDAEGIGSLTEDEFRSYWETLRGQSSAMGDYWAQTRLNCAGWKARAKWRFSGPFDMGDGTSTTTGSATTAHPILFVSNTLDTVTPLRMAQKMSSRFPGSGLLQQDAEGHCSFTAPSLCTARAIRRYFQTGVMPQPGTRCEPDIKPFEGQDLSQLSDEMASSMSEEDVALLAALVEIARSSKAGRMGWHY</sequence>
<dbReference type="AlphaFoldDB" id="A0AAN6J2K0"/>
<evidence type="ECO:0000256" key="2">
    <source>
        <dbReference type="ARBA" id="ARBA00022801"/>
    </source>
</evidence>
<feature type="compositionally biased region" description="Basic and acidic residues" evidence="3">
    <location>
        <begin position="197"/>
        <end position="214"/>
    </location>
</feature>
<accession>A0AAN6J2K0</accession>
<dbReference type="InterPro" id="IPR000073">
    <property type="entry name" value="AB_hydrolase_1"/>
</dbReference>
<evidence type="ECO:0000256" key="1">
    <source>
        <dbReference type="ARBA" id="ARBA00010088"/>
    </source>
</evidence>
<evidence type="ECO:0000259" key="4">
    <source>
        <dbReference type="Pfam" id="PF00561"/>
    </source>
</evidence>
<gene>
    <name evidence="6" type="ORF">HRR80_000303</name>
</gene>
<dbReference type="Proteomes" id="UP001161757">
    <property type="component" value="Unassembled WGS sequence"/>
</dbReference>
<dbReference type="SUPFAM" id="SSF53474">
    <property type="entry name" value="alpha/beta-Hydrolases"/>
    <property type="match status" value="1"/>
</dbReference>
<keyword evidence="2" id="KW-0378">Hydrolase</keyword>
<feature type="domain" description="AB hydrolase-1" evidence="4">
    <location>
        <begin position="350"/>
        <end position="412"/>
    </location>
</feature>
<feature type="domain" description="Peptidase S33 tripeptidyl aminopeptidase-like C-terminal" evidence="5">
    <location>
        <begin position="571"/>
        <end position="683"/>
    </location>
</feature>
<evidence type="ECO:0000313" key="6">
    <source>
        <dbReference type="EMBL" id="KAJ8995536.1"/>
    </source>
</evidence>
<protein>
    <recommendedName>
        <fullName evidence="8">Proteinase</fullName>
    </recommendedName>
</protein>
<proteinExistence type="inferred from homology"/>